<comment type="caution">
    <text evidence="1">The sequence shown here is derived from an EMBL/GenBank/DDBJ whole genome shotgun (WGS) entry which is preliminary data.</text>
</comment>
<dbReference type="PRINTS" id="PR00449">
    <property type="entry name" value="RASTRNSFRMNG"/>
</dbReference>
<proteinExistence type="predicted"/>
<evidence type="ECO:0000313" key="2">
    <source>
        <dbReference type="Proteomes" id="UP000807504"/>
    </source>
</evidence>
<sequence length="310" mass="35467">MNFIGDKYTQKNQKLRNFYFSNNIMDFTSGHKNRFSSNMHYNYFSGNGFNLGQDIYSFFAKSSENDLCHPKYHNKCPPQCFEDDERKRTHSCPLPTPKRRFDNNQVLSPVVDEFPDNKLDFKGIDVVPEETLNILVTGPPHCGKTRIVEALAKSKLQIQADGGPNIAFSQSFAMLGIKVHVNVWYMKNPKDCTKSLKDEFPDKNFAIILVYDVTVPKTLFDVREYILGFKRVFGINVPIILVGNKTDMRALITNELSMLDWGLLAYSDGQQVKNEYKLADFVECPGETGYGMDDMLFKASTVVLGNYFKF</sequence>
<dbReference type="InterPro" id="IPR001806">
    <property type="entry name" value="Small_GTPase"/>
</dbReference>
<protein>
    <submittedName>
        <fullName evidence="1">GTP-binding protein Rho1 like protein</fullName>
    </submittedName>
</protein>
<reference evidence="1" key="2">
    <citation type="submission" date="2020-06" db="EMBL/GenBank/DDBJ databases">
        <authorList>
            <person name="Sheffer M."/>
        </authorList>
    </citation>
    <scope>NUCLEOTIDE SEQUENCE</scope>
</reference>
<dbReference type="Proteomes" id="UP000807504">
    <property type="component" value="Unassembled WGS sequence"/>
</dbReference>
<dbReference type="AlphaFoldDB" id="A0A8T0FGL1"/>
<gene>
    <name evidence="1" type="ORF">HNY73_007466</name>
</gene>
<evidence type="ECO:0000313" key="1">
    <source>
        <dbReference type="EMBL" id="KAF8789535.1"/>
    </source>
</evidence>
<name>A0A8T0FGL1_ARGBR</name>
<dbReference type="GO" id="GO:0003924">
    <property type="term" value="F:GTPase activity"/>
    <property type="evidence" value="ECO:0007669"/>
    <property type="project" value="InterPro"/>
</dbReference>
<organism evidence="1 2">
    <name type="scientific">Argiope bruennichi</name>
    <name type="common">Wasp spider</name>
    <name type="synonym">Aranea bruennichi</name>
    <dbReference type="NCBI Taxonomy" id="94029"/>
    <lineage>
        <taxon>Eukaryota</taxon>
        <taxon>Metazoa</taxon>
        <taxon>Ecdysozoa</taxon>
        <taxon>Arthropoda</taxon>
        <taxon>Chelicerata</taxon>
        <taxon>Arachnida</taxon>
        <taxon>Araneae</taxon>
        <taxon>Araneomorphae</taxon>
        <taxon>Entelegynae</taxon>
        <taxon>Araneoidea</taxon>
        <taxon>Araneidae</taxon>
        <taxon>Argiope</taxon>
    </lineage>
</organism>
<dbReference type="Pfam" id="PF00071">
    <property type="entry name" value="Ras"/>
    <property type="match status" value="1"/>
</dbReference>
<reference evidence="1" key="1">
    <citation type="journal article" date="2020" name="bioRxiv">
        <title>Chromosome-level reference genome of the European wasp spider Argiope bruennichi: a resource for studies on range expansion and evolutionary adaptation.</title>
        <authorList>
            <person name="Sheffer M.M."/>
            <person name="Hoppe A."/>
            <person name="Krehenwinkel H."/>
            <person name="Uhl G."/>
            <person name="Kuss A.W."/>
            <person name="Jensen L."/>
            <person name="Jensen C."/>
            <person name="Gillespie R.G."/>
            <person name="Hoff K.J."/>
            <person name="Prost S."/>
        </authorList>
    </citation>
    <scope>NUCLEOTIDE SEQUENCE</scope>
</reference>
<dbReference type="EMBL" id="JABXBU010000012">
    <property type="protein sequence ID" value="KAF8789535.1"/>
    <property type="molecule type" value="Genomic_DNA"/>
</dbReference>
<dbReference type="GO" id="GO:0005525">
    <property type="term" value="F:GTP binding"/>
    <property type="evidence" value="ECO:0007669"/>
    <property type="project" value="InterPro"/>
</dbReference>
<keyword evidence="2" id="KW-1185">Reference proteome</keyword>
<dbReference type="SUPFAM" id="SSF52540">
    <property type="entry name" value="P-loop containing nucleoside triphosphate hydrolases"/>
    <property type="match status" value="1"/>
</dbReference>
<dbReference type="Gene3D" id="3.40.50.300">
    <property type="entry name" value="P-loop containing nucleotide triphosphate hydrolases"/>
    <property type="match status" value="1"/>
</dbReference>
<accession>A0A8T0FGL1</accession>
<dbReference type="InterPro" id="IPR027417">
    <property type="entry name" value="P-loop_NTPase"/>
</dbReference>